<reference evidence="1 2" key="1">
    <citation type="submission" date="2023-09" db="EMBL/GenBank/DDBJ databases">
        <title>Novel taxa isolated from Blanes Bay.</title>
        <authorList>
            <person name="Rey-Velasco X."/>
            <person name="Lucena T."/>
        </authorList>
    </citation>
    <scope>NUCLEOTIDE SEQUENCE [LARGE SCALE GENOMIC DNA]</scope>
    <source>
        <strain evidence="1 2">S334</strain>
    </source>
</reference>
<evidence type="ECO:0000313" key="2">
    <source>
        <dbReference type="Proteomes" id="UP001250656"/>
    </source>
</evidence>
<name>A0ABU3L8H4_9FLAO</name>
<sequence length="93" mass="10586">MTKVSRTSEDFPGFRVHFKAVDLNKVFLRDWRLVGGQEIPLSKEAESFGRGSSIAQIVSSGPDDYFPAIEQVYFSIITSAYLILRYRDFNGFV</sequence>
<dbReference type="EMBL" id="JAVTTP010000001">
    <property type="protein sequence ID" value="MDT7830046.1"/>
    <property type="molecule type" value="Genomic_DNA"/>
</dbReference>
<organism evidence="1 2">
    <name type="scientific">Pricia mediterranea</name>
    <dbReference type="NCBI Taxonomy" id="3076079"/>
    <lineage>
        <taxon>Bacteria</taxon>
        <taxon>Pseudomonadati</taxon>
        <taxon>Bacteroidota</taxon>
        <taxon>Flavobacteriia</taxon>
        <taxon>Flavobacteriales</taxon>
        <taxon>Flavobacteriaceae</taxon>
        <taxon>Pricia</taxon>
    </lineage>
</organism>
<comment type="caution">
    <text evidence="1">The sequence shown here is derived from an EMBL/GenBank/DDBJ whole genome shotgun (WGS) entry which is preliminary data.</text>
</comment>
<protein>
    <submittedName>
        <fullName evidence="1">Uncharacterized protein</fullName>
    </submittedName>
</protein>
<dbReference type="RefSeq" id="WP_314016301.1">
    <property type="nucleotide sequence ID" value="NZ_JAVTTP010000001.1"/>
</dbReference>
<evidence type="ECO:0000313" key="1">
    <source>
        <dbReference type="EMBL" id="MDT7830046.1"/>
    </source>
</evidence>
<dbReference type="Proteomes" id="UP001250656">
    <property type="component" value="Unassembled WGS sequence"/>
</dbReference>
<proteinExistence type="predicted"/>
<accession>A0ABU3L8H4</accession>
<gene>
    <name evidence="1" type="ORF">RQM65_15365</name>
</gene>
<keyword evidence="2" id="KW-1185">Reference proteome</keyword>